<gene>
    <name evidence="5" type="ORF">FA15DRAFT_727575</name>
</gene>
<protein>
    <submittedName>
        <fullName evidence="5">GroEL equatorial domain-like protein</fullName>
    </submittedName>
</protein>
<keyword evidence="6" id="KW-1185">Reference proteome</keyword>
<dbReference type="GO" id="GO:0140662">
    <property type="term" value="F:ATP-dependent protein folding chaperone"/>
    <property type="evidence" value="ECO:0007669"/>
    <property type="project" value="InterPro"/>
</dbReference>
<keyword evidence="3" id="KW-0067">ATP-binding</keyword>
<keyword evidence="2" id="KW-0547">Nucleotide-binding</keyword>
<evidence type="ECO:0000313" key="5">
    <source>
        <dbReference type="EMBL" id="TFK19052.1"/>
    </source>
</evidence>
<dbReference type="STRING" id="230819.A0A5C3KGB3"/>
<dbReference type="PANTHER" id="PTHR11353">
    <property type="entry name" value="CHAPERONIN"/>
    <property type="match status" value="1"/>
</dbReference>
<dbReference type="AlphaFoldDB" id="A0A5C3KGB3"/>
<dbReference type="EMBL" id="ML210363">
    <property type="protein sequence ID" value="TFK19052.1"/>
    <property type="molecule type" value="Genomic_DNA"/>
</dbReference>
<dbReference type="GO" id="GO:0005524">
    <property type="term" value="F:ATP binding"/>
    <property type="evidence" value="ECO:0007669"/>
    <property type="project" value="UniProtKB-KW"/>
</dbReference>
<accession>A0A5C3KGB3</accession>
<dbReference type="InterPro" id="IPR027409">
    <property type="entry name" value="GroEL-like_apical_dom_sf"/>
</dbReference>
<sequence length="314" mass="34365">MINKDITHPNMRRLIKNPRIILLDCPLEYEKGESQTNMEFSKADNWARAQETEEEQVKALCYKLLELKPDLIIAENGVSISLNTCLNAPTCPASAVSTRRTTTVLLSLSVRPSSTESKISGKRTLEPSVVFSKSRKSETNTLTSLVECTSPKACAVLPRGPFKDILNEIDRNVADAMSVARSVVFNPRLAPGGGATEMATSVGLQAKAKSIVGADNTPFRAVADGTVGGNAMRVLAELKAKHVAGENTWGLDGNSGKNVDMKEYGWWESASVKIQTFKTAIKAARMLLRIDDVVEAIRKEREQTQPMPEDMQNE</sequence>
<dbReference type="Proteomes" id="UP000307440">
    <property type="component" value="Unassembled WGS sequence"/>
</dbReference>
<dbReference type="Pfam" id="PF00118">
    <property type="entry name" value="Cpn60_TCP1"/>
    <property type="match status" value="1"/>
</dbReference>
<evidence type="ECO:0000256" key="4">
    <source>
        <dbReference type="ARBA" id="ARBA00023186"/>
    </source>
</evidence>
<evidence type="ECO:0000256" key="2">
    <source>
        <dbReference type="ARBA" id="ARBA00022741"/>
    </source>
</evidence>
<reference evidence="5 6" key="1">
    <citation type="journal article" date="2019" name="Nat. Ecol. Evol.">
        <title>Megaphylogeny resolves global patterns of mushroom evolution.</title>
        <authorList>
            <person name="Varga T."/>
            <person name="Krizsan K."/>
            <person name="Foldi C."/>
            <person name="Dima B."/>
            <person name="Sanchez-Garcia M."/>
            <person name="Sanchez-Ramirez S."/>
            <person name="Szollosi G.J."/>
            <person name="Szarkandi J.G."/>
            <person name="Papp V."/>
            <person name="Albert L."/>
            <person name="Andreopoulos W."/>
            <person name="Angelini C."/>
            <person name="Antonin V."/>
            <person name="Barry K.W."/>
            <person name="Bougher N.L."/>
            <person name="Buchanan P."/>
            <person name="Buyck B."/>
            <person name="Bense V."/>
            <person name="Catcheside P."/>
            <person name="Chovatia M."/>
            <person name="Cooper J."/>
            <person name="Damon W."/>
            <person name="Desjardin D."/>
            <person name="Finy P."/>
            <person name="Geml J."/>
            <person name="Haridas S."/>
            <person name="Hughes K."/>
            <person name="Justo A."/>
            <person name="Karasinski D."/>
            <person name="Kautmanova I."/>
            <person name="Kiss B."/>
            <person name="Kocsube S."/>
            <person name="Kotiranta H."/>
            <person name="LaButti K.M."/>
            <person name="Lechner B.E."/>
            <person name="Liimatainen K."/>
            <person name="Lipzen A."/>
            <person name="Lukacs Z."/>
            <person name="Mihaltcheva S."/>
            <person name="Morgado L.N."/>
            <person name="Niskanen T."/>
            <person name="Noordeloos M.E."/>
            <person name="Ohm R.A."/>
            <person name="Ortiz-Santana B."/>
            <person name="Ovrebo C."/>
            <person name="Racz N."/>
            <person name="Riley R."/>
            <person name="Savchenko A."/>
            <person name="Shiryaev A."/>
            <person name="Soop K."/>
            <person name="Spirin V."/>
            <person name="Szebenyi C."/>
            <person name="Tomsovsky M."/>
            <person name="Tulloss R.E."/>
            <person name="Uehling J."/>
            <person name="Grigoriev I.V."/>
            <person name="Vagvolgyi C."/>
            <person name="Papp T."/>
            <person name="Martin F.M."/>
            <person name="Miettinen O."/>
            <person name="Hibbett D.S."/>
            <person name="Nagy L.G."/>
        </authorList>
    </citation>
    <scope>NUCLEOTIDE SEQUENCE [LARGE SCALE GENOMIC DNA]</scope>
    <source>
        <strain evidence="5 6">CBS 121175</strain>
    </source>
</reference>
<evidence type="ECO:0000256" key="3">
    <source>
        <dbReference type="ARBA" id="ARBA00022840"/>
    </source>
</evidence>
<dbReference type="InterPro" id="IPR002423">
    <property type="entry name" value="Cpn60/GroEL/TCP-1"/>
</dbReference>
<proteinExistence type="inferred from homology"/>
<dbReference type="OrthoDB" id="10248520at2759"/>
<dbReference type="InterPro" id="IPR027413">
    <property type="entry name" value="GROEL-like_equatorial_sf"/>
</dbReference>
<keyword evidence="4" id="KW-0143">Chaperone</keyword>
<evidence type="ECO:0000313" key="6">
    <source>
        <dbReference type="Proteomes" id="UP000307440"/>
    </source>
</evidence>
<dbReference type="Gene3D" id="1.10.560.10">
    <property type="entry name" value="GroEL-like equatorial domain"/>
    <property type="match status" value="1"/>
</dbReference>
<dbReference type="InterPro" id="IPR017998">
    <property type="entry name" value="Chaperone_TCP-1"/>
</dbReference>
<dbReference type="SUPFAM" id="SSF48592">
    <property type="entry name" value="GroEL equatorial domain-like"/>
    <property type="match status" value="1"/>
</dbReference>
<name>A0A5C3KGB3_COPMA</name>
<dbReference type="SUPFAM" id="SSF52029">
    <property type="entry name" value="GroEL apical domain-like"/>
    <property type="match status" value="1"/>
</dbReference>
<evidence type="ECO:0000256" key="1">
    <source>
        <dbReference type="ARBA" id="ARBA00008020"/>
    </source>
</evidence>
<organism evidence="5 6">
    <name type="scientific">Coprinopsis marcescibilis</name>
    <name type="common">Agaric fungus</name>
    <name type="synonym">Psathyrella marcescibilis</name>
    <dbReference type="NCBI Taxonomy" id="230819"/>
    <lineage>
        <taxon>Eukaryota</taxon>
        <taxon>Fungi</taxon>
        <taxon>Dikarya</taxon>
        <taxon>Basidiomycota</taxon>
        <taxon>Agaricomycotina</taxon>
        <taxon>Agaricomycetes</taxon>
        <taxon>Agaricomycetidae</taxon>
        <taxon>Agaricales</taxon>
        <taxon>Agaricineae</taxon>
        <taxon>Psathyrellaceae</taxon>
        <taxon>Coprinopsis</taxon>
    </lineage>
</organism>
<comment type="similarity">
    <text evidence="1">Belongs to the TCP-1 chaperonin family.</text>
</comment>
<dbReference type="Gene3D" id="3.50.7.10">
    <property type="entry name" value="GroEL"/>
    <property type="match status" value="1"/>
</dbReference>